<dbReference type="InterPro" id="IPR042100">
    <property type="entry name" value="Bug_dom1"/>
</dbReference>
<organism evidence="3 4">
    <name type="scientific">Comamonas testosteroni TK102</name>
    <dbReference type="NCBI Taxonomy" id="1392005"/>
    <lineage>
        <taxon>Bacteria</taxon>
        <taxon>Pseudomonadati</taxon>
        <taxon>Pseudomonadota</taxon>
        <taxon>Betaproteobacteria</taxon>
        <taxon>Burkholderiales</taxon>
        <taxon>Comamonadaceae</taxon>
        <taxon>Comamonas</taxon>
    </lineage>
</organism>
<dbReference type="SUPFAM" id="SSF53850">
    <property type="entry name" value="Periplasmic binding protein-like II"/>
    <property type="match status" value="1"/>
</dbReference>
<dbReference type="RefSeq" id="WP_043372900.1">
    <property type="nucleotide sequence ID" value="NZ_CP006704.1"/>
</dbReference>
<dbReference type="EMBL" id="CP006704">
    <property type="protein sequence ID" value="AIJ46939.1"/>
    <property type="molecule type" value="Genomic_DNA"/>
</dbReference>
<dbReference type="HOGENOM" id="CLU_045683_0_0_4"/>
<reference evidence="3 4" key="1">
    <citation type="journal article" date="2014" name="Genome Announc.">
        <title>Complete Genome Sequence of Polychlorinated Biphenyl Degrader Comamonas testosteroni TK102 (NBRC 109938).</title>
        <authorList>
            <person name="Fukuda K."/>
            <person name="Hosoyama A."/>
            <person name="Tsuchikane K."/>
            <person name="Ohji S."/>
            <person name="Yamazoe A."/>
            <person name="Fujita N."/>
            <person name="Shintani M."/>
            <person name="Kimbara K."/>
        </authorList>
    </citation>
    <scope>NUCLEOTIDE SEQUENCE [LARGE SCALE GENOMIC DNA]</scope>
    <source>
        <strain evidence="3">TK102</strain>
    </source>
</reference>
<dbReference type="KEGG" id="ctes:O987_14115"/>
<dbReference type="AlphaFoldDB" id="A0A076PJI8"/>
<dbReference type="PANTHER" id="PTHR42928:SF5">
    <property type="entry name" value="BLR1237 PROTEIN"/>
    <property type="match status" value="1"/>
</dbReference>
<evidence type="ECO:0000256" key="1">
    <source>
        <dbReference type="ARBA" id="ARBA00006987"/>
    </source>
</evidence>
<feature type="signal peptide" evidence="2">
    <location>
        <begin position="1"/>
        <end position="27"/>
    </location>
</feature>
<dbReference type="Gene3D" id="3.40.190.10">
    <property type="entry name" value="Periplasmic binding protein-like II"/>
    <property type="match status" value="1"/>
</dbReference>
<accession>A0A076PJI8</accession>
<protein>
    <submittedName>
        <fullName evidence="3">MFS transporter</fullName>
    </submittedName>
</protein>
<dbReference type="PANTHER" id="PTHR42928">
    <property type="entry name" value="TRICARBOXYLATE-BINDING PROTEIN"/>
    <property type="match status" value="1"/>
</dbReference>
<evidence type="ECO:0000313" key="3">
    <source>
        <dbReference type="EMBL" id="AIJ46939.1"/>
    </source>
</evidence>
<sequence>MKFNTRTLTRRCAMACLLGAAVSGAYAQTSNWPDRPIKIIVPFAPGGGTDQVARLVAVEISKDLGQPVIVDNKPGAAGNLGADFVAKSAPDGYTLLWGTVGTQAINQLVSKKLPYDAQKDFKPVAMVATYPNLLVVPMSSPAKSVADLVAMGKSKDLTYASSGVGTSLHLSGAMLAVQSGLNMTHIPYKGSSQAMTDVIGGQVDMIFDNMPVAYTMAKGNKVRPLAVTGTKRFPLLPEVPTMLELGYKNFVTESWNGLLAPAGTPDAVVQKLDAAVKKTVMANSFADKLLQAGIERSYKDSAEFAKYIRAEYVQWRTFIQVNRISVD</sequence>
<dbReference type="Proteomes" id="UP000028782">
    <property type="component" value="Chromosome"/>
</dbReference>
<comment type="similarity">
    <text evidence="1">Belongs to the UPF0065 (bug) family.</text>
</comment>
<dbReference type="Gene3D" id="3.40.190.150">
    <property type="entry name" value="Bordetella uptake gene, domain 1"/>
    <property type="match status" value="1"/>
</dbReference>
<dbReference type="Pfam" id="PF03401">
    <property type="entry name" value="TctC"/>
    <property type="match status" value="1"/>
</dbReference>
<dbReference type="PIRSF" id="PIRSF017082">
    <property type="entry name" value="YflP"/>
    <property type="match status" value="1"/>
</dbReference>
<name>A0A076PJI8_COMTE</name>
<dbReference type="CDD" id="cd07012">
    <property type="entry name" value="PBP2_Bug_TTT"/>
    <property type="match status" value="1"/>
</dbReference>
<evidence type="ECO:0000313" key="4">
    <source>
        <dbReference type="Proteomes" id="UP000028782"/>
    </source>
</evidence>
<proteinExistence type="inferred from homology"/>
<gene>
    <name evidence="3" type="ORF">O987_14115</name>
</gene>
<dbReference type="InterPro" id="IPR005064">
    <property type="entry name" value="BUG"/>
</dbReference>
<evidence type="ECO:0000256" key="2">
    <source>
        <dbReference type="SAM" id="SignalP"/>
    </source>
</evidence>
<keyword evidence="2" id="KW-0732">Signal</keyword>
<feature type="chain" id="PRO_5001715792" evidence="2">
    <location>
        <begin position="28"/>
        <end position="327"/>
    </location>
</feature>